<keyword evidence="1" id="KW-0472">Membrane</keyword>
<evidence type="ECO:0000256" key="1">
    <source>
        <dbReference type="SAM" id="Phobius"/>
    </source>
</evidence>
<dbReference type="EMBL" id="BARV01002166">
    <property type="protein sequence ID" value="GAH90194.1"/>
    <property type="molecule type" value="Genomic_DNA"/>
</dbReference>
<dbReference type="AlphaFoldDB" id="X1KJ70"/>
<evidence type="ECO:0000313" key="2">
    <source>
        <dbReference type="EMBL" id="GAH90194.1"/>
    </source>
</evidence>
<protein>
    <submittedName>
        <fullName evidence="2">Uncharacterized protein</fullName>
    </submittedName>
</protein>
<feature type="transmembrane region" description="Helical" evidence="1">
    <location>
        <begin position="77"/>
        <end position="95"/>
    </location>
</feature>
<comment type="caution">
    <text evidence="2">The sequence shown here is derived from an EMBL/GenBank/DDBJ whole genome shotgun (WGS) entry which is preliminary data.</text>
</comment>
<proteinExistence type="predicted"/>
<organism evidence="2">
    <name type="scientific">marine sediment metagenome</name>
    <dbReference type="NCBI Taxonomy" id="412755"/>
    <lineage>
        <taxon>unclassified sequences</taxon>
        <taxon>metagenomes</taxon>
        <taxon>ecological metagenomes</taxon>
    </lineage>
</organism>
<name>X1KJ70_9ZZZZ</name>
<keyword evidence="1" id="KW-0812">Transmembrane</keyword>
<reference evidence="2" key="1">
    <citation type="journal article" date="2014" name="Front. Microbiol.">
        <title>High frequency of phylogenetically diverse reductive dehalogenase-homologous genes in deep subseafloor sedimentary metagenomes.</title>
        <authorList>
            <person name="Kawai M."/>
            <person name="Futagami T."/>
            <person name="Toyoda A."/>
            <person name="Takaki Y."/>
            <person name="Nishi S."/>
            <person name="Hori S."/>
            <person name="Arai W."/>
            <person name="Tsubouchi T."/>
            <person name="Morono Y."/>
            <person name="Uchiyama I."/>
            <person name="Ito T."/>
            <person name="Fujiyama A."/>
            <person name="Inagaki F."/>
            <person name="Takami H."/>
        </authorList>
    </citation>
    <scope>NUCLEOTIDE SEQUENCE</scope>
    <source>
        <strain evidence="2">Expedition CK06-06</strain>
    </source>
</reference>
<keyword evidence="1" id="KW-1133">Transmembrane helix</keyword>
<accession>X1KJ70</accession>
<sequence length="111" mass="13179">MKSMLNKVFENYSTKKDKSITSAQNSNEFINKLEKILSERSIDDNLFGYHIILTHLFRNFSSHYNKKIESRMLDSKFLNIYECLIFTLITLFVKYKKKKTLKGKQRIASND</sequence>
<gene>
    <name evidence="2" type="ORF">S06H3_05755</name>
</gene>